<organism evidence="1 2">
    <name type="scientific">Miscanthus lutarioriparius</name>
    <dbReference type="NCBI Taxonomy" id="422564"/>
    <lineage>
        <taxon>Eukaryota</taxon>
        <taxon>Viridiplantae</taxon>
        <taxon>Streptophyta</taxon>
        <taxon>Embryophyta</taxon>
        <taxon>Tracheophyta</taxon>
        <taxon>Spermatophyta</taxon>
        <taxon>Magnoliopsida</taxon>
        <taxon>Liliopsida</taxon>
        <taxon>Poales</taxon>
        <taxon>Poaceae</taxon>
        <taxon>PACMAD clade</taxon>
        <taxon>Panicoideae</taxon>
        <taxon>Andropogonodae</taxon>
        <taxon>Andropogoneae</taxon>
        <taxon>Saccharinae</taxon>
        <taxon>Miscanthus</taxon>
    </lineage>
</organism>
<dbReference type="Proteomes" id="UP000604825">
    <property type="component" value="Unassembled WGS sequence"/>
</dbReference>
<proteinExistence type="predicted"/>
<protein>
    <submittedName>
        <fullName evidence="1">Uncharacterized protein</fullName>
    </submittedName>
</protein>
<accession>A0A811RJL4</accession>
<name>A0A811RJL4_9POAL</name>
<evidence type="ECO:0000313" key="1">
    <source>
        <dbReference type="EMBL" id="CAD6270591.1"/>
    </source>
</evidence>
<comment type="caution">
    <text evidence="1">The sequence shown here is derived from an EMBL/GenBank/DDBJ whole genome shotgun (WGS) entry which is preliminary data.</text>
</comment>
<gene>
    <name evidence="1" type="ORF">NCGR_LOCUS53883</name>
</gene>
<evidence type="ECO:0000313" key="2">
    <source>
        <dbReference type="Proteomes" id="UP000604825"/>
    </source>
</evidence>
<sequence>MSVRRCVGSHMPTALASLFCCRPLQDWGGASEALDECPPLTNRQRHGSDLDDSGELGGLITMLDSGGGRGGEGAVCSLSGLSSTSSEILQTGQVEFCSSHKSIQAMWKLWLQVSPFSVLMQPKDAKDNYSWLRKEQIVTASHSARGLVNPVPVSLSSSTGEGPVTHPYPHTDVIDQVVLAVHCPVTMQAEGLNDSIVDIQHQKSIIGKALVLINSTIFSM</sequence>
<reference evidence="1" key="1">
    <citation type="submission" date="2020-10" db="EMBL/GenBank/DDBJ databases">
        <authorList>
            <person name="Han B."/>
            <person name="Lu T."/>
            <person name="Zhao Q."/>
            <person name="Huang X."/>
            <person name="Zhao Y."/>
        </authorList>
    </citation>
    <scope>NUCLEOTIDE SEQUENCE</scope>
</reference>
<keyword evidence="2" id="KW-1185">Reference proteome</keyword>
<dbReference type="AlphaFoldDB" id="A0A811RJL4"/>
<dbReference type="EMBL" id="CAJGYO010000015">
    <property type="protein sequence ID" value="CAD6270591.1"/>
    <property type="molecule type" value="Genomic_DNA"/>
</dbReference>